<dbReference type="AlphaFoldDB" id="A0A0A9WFB1"/>
<proteinExistence type="predicted"/>
<evidence type="ECO:0000256" key="1">
    <source>
        <dbReference type="SAM" id="MobiDB-lite"/>
    </source>
</evidence>
<dbReference type="EMBL" id="GBHO01038406">
    <property type="protein sequence ID" value="JAG05198.1"/>
    <property type="molecule type" value="Transcribed_RNA"/>
</dbReference>
<feature type="non-terminal residue" evidence="2">
    <location>
        <position position="169"/>
    </location>
</feature>
<evidence type="ECO:0000313" key="2">
    <source>
        <dbReference type="EMBL" id="JAG05198.1"/>
    </source>
</evidence>
<reference evidence="2" key="2">
    <citation type="submission" date="2014-07" db="EMBL/GenBank/DDBJ databases">
        <authorList>
            <person name="Hull J."/>
        </authorList>
    </citation>
    <scope>NUCLEOTIDE SEQUENCE</scope>
</reference>
<feature type="compositionally biased region" description="Polar residues" evidence="1">
    <location>
        <begin position="72"/>
        <end position="109"/>
    </location>
</feature>
<sequence length="169" mass="19820">SQYNETDLVKCILQGANTHTRAKFNFSTKPKTFPELQVLVADVEKLELTETMQKSRSPHKQPPVRLDDDQYKPSSANHNHNYKNFNQKGSQQQAFSSYQKQNTKFQQPGNQYSYNSNNNYQQKDIKHYSPLKSPGQTKTFQQKNPNFTKKFQQQHSFQPFIGNTYPPYY</sequence>
<reference evidence="2" key="1">
    <citation type="journal article" date="2014" name="PLoS ONE">
        <title>Transcriptome-Based Identification of ABC Transporters in the Western Tarnished Plant Bug Lygus hesperus.</title>
        <authorList>
            <person name="Hull J.J."/>
            <person name="Chaney K."/>
            <person name="Geib S.M."/>
            <person name="Fabrick J.A."/>
            <person name="Brent C.S."/>
            <person name="Walsh D."/>
            <person name="Lavine L.C."/>
        </authorList>
    </citation>
    <scope>NUCLEOTIDE SEQUENCE</scope>
</reference>
<protein>
    <submittedName>
        <fullName evidence="2">Uncharacterized protein</fullName>
    </submittedName>
</protein>
<organism evidence="2">
    <name type="scientific">Lygus hesperus</name>
    <name type="common">Western plant bug</name>
    <dbReference type="NCBI Taxonomy" id="30085"/>
    <lineage>
        <taxon>Eukaryota</taxon>
        <taxon>Metazoa</taxon>
        <taxon>Ecdysozoa</taxon>
        <taxon>Arthropoda</taxon>
        <taxon>Hexapoda</taxon>
        <taxon>Insecta</taxon>
        <taxon>Pterygota</taxon>
        <taxon>Neoptera</taxon>
        <taxon>Paraneoptera</taxon>
        <taxon>Hemiptera</taxon>
        <taxon>Heteroptera</taxon>
        <taxon>Panheteroptera</taxon>
        <taxon>Cimicomorpha</taxon>
        <taxon>Miridae</taxon>
        <taxon>Mirini</taxon>
        <taxon>Lygus</taxon>
    </lineage>
</organism>
<gene>
    <name evidence="2" type="ORF">CM83_105125</name>
</gene>
<feature type="region of interest" description="Disordered" evidence="1">
    <location>
        <begin position="50"/>
        <end position="118"/>
    </location>
</feature>
<accession>A0A0A9WFB1</accession>
<name>A0A0A9WFB1_LYGHE</name>
<feature type="non-terminal residue" evidence="2">
    <location>
        <position position="1"/>
    </location>
</feature>